<name>A0A031WHW8_CLODI</name>
<reference evidence="12" key="4">
    <citation type="submission" date="2021-06" db="EMBL/GenBank/DDBJ databases">
        <authorList>
            <consortium name="NCBI Pathogen Detection Project"/>
        </authorList>
    </citation>
    <scope>NUCLEOTIDE SEQUENCE</scope>
    <source>
        <strain evidence="12">HN1000</strain>
    </source>
</reference>
<evidence type="ECO:0000313" key="9">
    <source>
        <dbReference type="EMBL" id="CDS86907.1"/>
    </source>
</evidence>
<evidence type="ECO:0000256" key="2">
    <source>
        <dbReference type="ARBA" id="ARBA00007935"/>
    </source>
</evidence>
<dbReference type="AlphaFoldDB" id="A0A031WHW8"/>
<keyword evidence="5 8" id="KW-0812">Transmembrane</keyword>
<reference evidence="15 17" key="3">
    <citation type="submission" date="2019-02" db="EMBL/GenBank/DDBJ databases">
        <authorList>
            <consortium name="Pathogen Informatics"/>
        </authorList>
    </citation>
    <scope>NUCLEOTIDE SEQUENCE [LARGE SCALE GENOMIC DNA]</scope>
    <source>
        <strain evidence="15">Clo34</strain>
        <strain evidence="17">clo34</strain>
        <strain evidence="14 16">VRECD0157</strain>
    </source>
</reference>
<dbReference type="InterPro" id="IPR000522">
    <property type="entry name" value="ABC_transptr_permease_BtuC"/>
</dbReference>
<organism evidence="11">
    <name type="scientific">Clostridioides difficile</name>
    <name type="common">Peptoclostridium difficile</name>
    <dbReference type="NCBI Taxonomy" id="1496"/>
    <lineage>
        <taxon>Bacteria</taxon>
        <taxon>Bacillati</taxon>
        <taxon>Bacillota</taxon>
        <taxon>Clostridia</taxon>
        <taxon>Peptostreptococcales</taxon>
        <taxon>Peptostreptococcaceae</taxon>
        <taxon>Clostridioides</taxon>
    </lineage>
</organism>
<evidence type="ECO:0000313" key="12">
    <source>
        <dbReference type="EMBL" id="HBH1543616.1"/>
    </source>
</evidence>
<dbReference type="EMBL" id="FUPS01000010">
    <property type="protein sequence ID" value="SJS77938.1"/>
    <property type="molecule type" value="Genomic_DNA"/>
</dbReference>
<sequence length="318" mass="35571">MKLSLNQKIYFVSILLFISIALFIIYGIDMNHLEYALSQRIPKIFAMVLGGGCIAFTTVVFQTITNNQILTPSVLGLDSLYVMIQTIIVFIFGSSSSLIINENYNFIINVAMMIGASLLLYKTLFEKNKNNIFFLILVGMIFGTLFKSATTFIQVMIDPNEFLALQTSIMASLNNINTNVLLIAFIIIIAIIPFIYDEIKYLDVLSLGKEQAINLGVDFDKAVKKMIILIAILVSISTALIGPMTFLGLLLANITREIFKTYKHTYLISGSMLIGMITLIIGQFFIQHVFKFDTTLSVVINFIGGIYFIQLLLKGANR</sequence>
<dbReference type="RefSeq" id="WP_009902684.1">
    <property type="nucleotide sequence ID" value="NZ_AP031492.1"/>
</dbReference>
<comment type="similarity">
    <text evidence="2">Belongs to the binding-protein-dependent transport system permease family. FecCD subfamily.</text>
</comment>
<proteinExistence type="inferred from homology"/>
<dbReference type="SUPFAM" id="SSF81345">
    <property type="entry name" value="ABC transporter involved in vitamin B12 uptake, BtuC"/>
    <property type="match status" value="1"/>
</dbReference>
<gene>
    <name evidence="15" type="primary">fhuB_2</name>
    <name evidence="14" type="synonym">fhuB</name>
    <name evidence="9" type="synonym">yclO</name>
    <name evidence="11" type="ORF">BN1095_260036</name>
    <name evidence="10" type="ORF">BN1096_610084</name>
    <name evidence="9" type="ORF">BN1097_610033</name>
    <name evidence="12" type="ORF">KRM00_003146</name>
    <name evidence="13" type="ORF">KRM00_004331</name>
    <name evidence="15" type="ORF">SAMEA1402399_02384</name>
    <name evidence="14" type="ORF">SAMEA3375112_02881</name>
</gene>
<feature type="transmembrane region" description="Helical" evidence="8">
    <location>
        <begin position="176"/>
        <end position="196"/>
    </location>
</feature>
<accession>A0A031WHW8</accession>
<keyword evidence="7 8" id="KW-0472">Membrane</keyword>
<feature type="transmembrane region" description="Helical" evidence="8">
    <location>
        <begin position="298"/>
        <end position="316"/>
    </location>
</feature>
<dbReference type="EMBL" id="LK932400">
    <property type="protein sequence ID" value="CDS86907.1"/>
    <property type="molecule type" value="Genomic_DNA"/>
</dbReference>
<dbReference type="Proteomes" id="UP000411588">
    <property type="component" value="Unassembled WGS sequence"/>
</dbReference>
<dbReference type="PANTHER" id="PTHR30472:SF19">
    <property type="entry name" value="PETROBACTIN IMPORT SYSTEM PERMEASE PROTEIN YCLO"/>
    <property type="match status" value="1"/>
</dbReference>
<evidence type="ECO:0000256" key="7">
    <source>
        <dbReference type="ARBA" id="ARBA00023136"/>
    </source>
</evidence>
<keyword evidence="4" id="KW-1003">Cell membrane</keyword>
<evidence type="ECO:0000313" key="11">
    <source>
        <dbReference type="EMBL" id="CDT05164.1"/>
    </source>
</evidence>
<protein>
    <submittedName>
        <fullName evidence="15">ABC transporter iron-family permease</fullName>
    </submittedName>
    <submittedName>
        <fullName evidence="11">ABC-type transport system, iron-family permease</fullName>
    </submittedName>
    <submittedName>
        <fullName evidence="12">Iron chelate uptake ABC transporter family permease subunit</fullName>
    </submittedName>
    <submittedName>
        <fullName evidence="14">Iron(III)-hydroxamate import system permease protein fhuB</fullName>
    </submittedName>
    <submittedName>
        <fullName evidence="9">Putative iron-siderophore ABC transporter (Permease)</fullName>
    </submittedName>
</protein>
<evidence type="ECO:0000313" key="16">
    <source>
        <dbReference type="Proteomes" id="UP000189137"/>
    </source>
</evidence>
<evidence type="ECO:0000256" key="8">
    <source>
        <dbReference type="SAM" id="Phobius"/>
    </source>
</evidence>
<feature type="transmembrane region" description="Helical" evidence="8">
    <location>
        <begin position="9"/>
        <end position="28"/>
    </location>
</feature>
<reference evidence="12" key="2">
    <citation type="journal article" date="2018" name="Genome Biol.">
        <title>SKESA: strategic k-mer extension for scrupulous assemblies.</title>
        <authorList>
            <person name="Souvorov A."/>
            <person name="Agarwala R."/>
            <person name="Lipman D.J."/>
        </authorList>
    </citation>
    <scope>NUCLEOTIDE SEQUENCE</scope>
    <source>
        <strain evidence="12">HN1000</strain>
    </source>
</reference>
<feature type="transmembrane region" description="Helical" evidence="8">
    <location>
        <begin position="133"/>
        <end position="156"/>
    </location>
</feature>
<evidence type="ECO:0000313" key="13">
    <source>
        <dbReference type="EMBL" id="HBH1544728.1"/>
    </source>
</evidence>
<feature type="transmembrane region" description="Helical" evidence="8">
    <location>
        <begin position="40"/>
        <end position="61"/>
    </location>
</feature>
<dbReference type="EMBL" id="CAADAN010000008">
    <property type="protein sequence ID" value="VFD33047.1"/>
    <property type="molecule type" value="Genomic_DNA"/>
</dbReference>
<comment type="subcellular location">
    <subcellularLocation>
        <location evidence="1">Cell membrane</location>
        <topology evidence="1">Multi-pass membrane protein</topology>
    </subcellularLocation>
</comment>
<keyword evidence="6 8" id="KW-1133">Transmembrane helix</keyword>
<evidence type="ECO:0000313" key="14">
    <source>
        <dbReference type="EMBL" id="SJS77938.1"/>
    </source>
</evidence>
<reference evidence="11" key="1">
    <citation type="submission" date="2014-07" db="EMBL/GenBank/DDBJ databases">
        <authorList>
            <person name="Monot Marc"/>
        </authorList>
    </citation>
    <scope>NUCLEOTIDE SEQUENCE</scope>
    <source>
        <strain evidence="11">7032989</strain>
        <strain evidence="9">7032994</strain>
    </source>
</reference>
<evidence type="ECO:0000256" key="6">
    <source>
        <dbReference type="ARBA" id="ARBA00022989"/>
    </source>
</evidence>
<evidence type="ECO:0000256" key="1">
    <source>
        <dbReference type="ARBA" id="ARBA00004651"/>
    </source>
</evidence>
<dbReference type="EMBL" id="DAEPXK010000141">
    <property type="protein sequence ID" value="HBH1544728.1"/>
    <property type="molecule type" value="Genomic_DNA"/>
</dbReference>
<evidence type="ECO:0000256" key="3">
    <source>
        <dbReference type="ARBA" id="ARBA00022448"/>
    </source>
</evidence>
<evidence type="ECO:0000313" key="17">
    <source>
        <dbReference type="Proteomes" id="UP000411588"/>
    </source>
</evidence>
<dbReference type="InterPro" id="IPR037294">
    <property type="entry name" value="ABC_BtuC-like"/>
</dbReference>
<evidence type="ECO:0000256" key="5">
    <source>
        <dbReference type="ARBA" id="ARBA00022692"/>
    </source>
</evidence>
<feature type="transmembrane region" description="Helical" evidence="8">
    <location>
        <begin position="104"/>
        <end position="121"/>
    </location>
</feature>
<evidence type="ECO:0000313" key="15">
    <source>
        <dbReference type="EMBL" id="VFD33047.1"/>
    </source>
</evidence>
<feature type="transmembrane region" description="Helical" evidence="8">
    <location>
        <begin position="73"/>
        <end position="92"/>
    </location>
</feature>
<dbReference type="EMBL" id="LK932515">
    <property type="protein sequence ID" value="CDS87239.1"/>
    <property type="molecule type" value="Genomic_DNA"/>
</dbReference>
<dbReference type="Gene3D" id="1.10.3470.10">
    <property type="entry name" value="ABC transporter involved in vitamin B12 uptake, BtuC"/>
    <property type="match status" value="1"/>
</dbReference>
<dbReference type="CDD" id="cd06550">
    <property type="entry name" value="TM_ABC_iron-siderophores_like"/>
    <property type="match status" value="1"/>
</dbReference>
<dbReference type="EMBL" id="DAEPXK010000042">
    <property type="protein sequence ID" value="HBH1543616.1"/>
    <property type="molecule type" value="Genomic_DNA"/>
</dbReference>
<evidence type="ECO:0000256" key="4">
    <source>
        <dbReference type="ARBA" id="ARBA00022475"/>
    </source>
</evidence>
<dbReference type="GO" id="GO:0005886">
    <property type="term" value="C:plasma membrane"/>
    <property type="evidence" value="ECO:0007669"/>
    <property type="project" value="UniProtKB-SubCell"/>
</dbReference>
<dbReference type="Proteomes" id="UP000189137">
    <property type="component" value="Unassembled WGS sequence"/>
</dbReference>
<feature type="transmembrane region" description="Helical" evidence="8">
    <location>
        <begin position="227"/>
        <end position="254"/>
    </location>
</feature>
<dbReference type="Proteomes" id="UP000878956">
    <property type="component" value="Unassembled WGS sequence"/>
</dbReference>
<dbReference type="GO" id="GO:0022857">
    <property type="term" value="F:transmembrane transporter activity"/>
    <property type="evidence" value="ECO:0007669"/>
    <property type="project" value="InterPro"/>
</dbReference>
<dbReference type="PATRIC" id="fig|1496.1373.peg.1944"/>
<evidence type="ECO:0000313" key="10">
    <source>
        <dbReference type="EMBL" id="CDS87239.1"/>
    </source>
</evidence>
<dbReference type="GO" id="GO:0033214">
    <property type="term" value="P:siderophore-iron import into cell"/>
    <property type="evidence" value="ECO:0007669"/>
    <property type="project" value="TreeGrafter"/>
</dbReference>
<dbReference type="Pfam" id="PF01032">
    <property type="entry name" value="FecCD"/>
    <property type="match status" value="1"/>
</dbReference>
<dbReference type="EMBL" id="LK932916">
    <property type="protein sequence ID" value="CDT05164.1"/>
    <property type="molecule type" value="Genomic_DNA"/>
</dbReference>
<keyword evidence="3" id="KW-0813">Transport</keyword>
<dbReference type="PANTHER" id="PTHR30472">
    <property type="entry name" value="FERRIC ENTEROBACTIN TRANSPORT SYSTEM PERMEASE PROTEIN"/>
    <property type="match status" value="1"/>
</dbReference>
<feature type="transmembrane region" description="Helical" evidence="8">
    <location>
        <begin position="266"/>
        <end position="286"/>
    </location>
</feature>